<reference evidence="8 9" key="1">
    <citation type="journal article" date="2016" name="Genome Biol. Evol.">
        <title>Divergent and convergent evolution of fungal pathogenicity.</title>
        <authorList>
            <person name="Shang Y."/>
            <person name="Xiao G."/>
            <person name="Zheng P."/>
            <person name="Cen K."/>
            <person name="Zhan S."/>
            <person name="Wang C."/>
        </authorList>
    </citation>
    <scope>NUCLEOTIDE SEQUENCE [LARGE SCALE GENOMIC DNA]</scope>
    <source>
        <strain evidence="8 9">RCEF 264</strain>
    </source>
</reference>
<dbReference type="OrthoDB" id="3897607at2759"/>
<dbReference type="PANTHER" id="PTHR33048">
    <property type="entry name" value="PTH11-LIKE INTEGRAL MEMBRANE PROTEIN (AFU_ORTHOLOGUE AFUA_5G11245)"/>
    <property type="match status" value="1"/>
</dbReference>
<name>A0A167YQ26_9HYPO</name>
<feature type="transmembrane region" description="Helical" evidence="6">
    <location>
        <begin position="35"/>
        <end position="54"/>
    </location>
</feature>
<organism evidence="8 9">
    <name type="scientific">Niveomyces insectorum RCEF 264</name>
    <dbReference type="NCBI Taxonomy" id="1081102"/>
    <lineage>
        <taxon>Eukaryota</taxon>
        <taxon>Fungi</taxon>
        <taxon>Dikarya</taxon>
        <taxon>Ascomycota</taxon>
        <taxon>Pezizomycotina</taxon>
        <taxon>Sordariomycetes</taxon>
        <taxon>Hypocreomycetidae</taxon>
        <taxon>Hypocreales</taxon>
        <taxon>Cordycipitaceae</taxon>
        <taxon>Niveomyces</taxon>
    </lineage>
</organism>
<feature type="transmembrane region" description="Helical" evidence="6">
    <location>
        <begin position="231"/>
        <end position="253"/>
    </location>
</feature>
<gene>
    <name evidence="8" type="ORF">SPI_01135</name>
</gene>
<dbReference type="InterPro" id="IPR049326">
    <property type="entry name" value="Rhodopsin_dom_fungi"/>
</dbReference>
<evidence type="ECO:0000259" key="7">
    <source>
        <dbReference type="Pfam" id="PF20684"/>
    </source>
</evidence>
<feature type="transmembrane region" description="Helical" evidence="6">
    <location>
        <begin position="273"/>
        <end position="293"/>
    </location>
</feature>
<dbReference type="Proteomes" id="UP000076874">
    <property type="component" value="Unassembled WGS sequence"/>
</dbReference>
<feature type="transmembrane region" description="Helical" evidence="6">
    <location>
        <begin position="193"/>
        <end position="219"/>
    </location>
</feature>
<evidence type="ECO:0000256" key="4">
    <source>
        <dbReference type="ARBA" id="ARBA00023136"/>
    </source>
</evidence>
<dbReference type="GO" id="GO:0016020">
    <property type="term" value="C:membrane"/>
    <property type="evidence" value="ECO:0007669"/>
    <property type="project" value="UniProtKB-SubCell"/>
</dbReference>
<evidence type="ECO:0000256" key="1">
    <source>
        <dbReference type="ARBA" id="ARBA00004141"/>
    </source>
</evidence>
<evidence type="ECO:0000313" key="8">
    <source>
        <dbReference type="EMBL" id="OAA66559.1"/>
    </source>
</evidence>
<feature type="transmembrane region" description="Helical" evidence="6">
    <location>
        <begin position="70"/>
        <end position="95"/>
    </location>
</feature>
<dbReference type="PANTHER" id="PTHR33048:SF47">
    <property type="entry name" value="INTEGRAL MEMBRANE PROTEIN-RELATED"/>
    <property type="match status" value="1"/>
</dbReference>
<keyword evidence="4 6" id="KW-0472">Membrane</keyword>
<protein>
    <recommendedName>
        <fullName evidence="7">Rhodopsin domain-containing protein</fullName>
    </recommendedName>
</protein>
<accession>A0A167YQ26</accession>
<dbReference type="EMBL" id="AZHD01000002">
    <property type="protein sequence ID" value="OAA66559.1"/>
    <property type="molecule type" value="Genomic_DNA"/>
</dbReference>
<keyword evidence="9" id="KW-1185">Reference proteome</keyword>
<evidence type="ECO:0000313" key="9">
    <source>
        <dbReference type="Proteomes" id="UP000076874"/>
    </source>
</evidence>
<proteinExistence type="inferred from homology"/>
<comment type="caution">
    <text evidence="8">The sequence shown here is derived from an EMBL/GenBank/DDBJ whole genome shotgun (WGS) entry which is preliminary data.</text>
</comment>
<feature type="transmembrane region" description="Helical" evidence="6">
    <location>
        <begin position="115"/>
        <end position="140"/>
    </location>
</feature>
<feature type="domain" description="Rhodopsin" evidence="7">
    <location>
        <begin position="50"/>
        <end position="299"/>
    </location>
</feature>
<evidence type="ECO:0000256" key="2">
    <source>
        <dbReference type="ARBA" id="ARBA00022692"/>
    </source>
</evidence>
<feature type="transmembrane region" description="Helical" evidence="6">
    <location>
        <begin position="147"/>
        <end position="173"/>
    </location>
</feature>
<comment type="subcellular location">
    <subcellularLocation>
        <location evidence="1">Membrane</location>
        <topology evidence="1">Multi-pass membrane protein</topology>
    </subcellularLocation>
</comment>
<evidence type="ECO:0000256" key="3">
    <source>
        <dbReference type="ARBA" id="ARBA00022989"/>
    </source>
</evidence>
<dbReference type="InterPro" id="IPR052337">
    <property type="entry name" value="SAT4-like"/>
</dbReference>
<comment type="similarity">
    <text evidence="5">Belongs to the SAT4 family.</text>
</comment>
<keyword evidence="3 6" id="KW-1133">Transmembrane helix</keyword>
<evidence type="ECO:0000256" key="5">
    <source>
        <dbReference type="ARBA" id="ARBA00038359"/>
    </source>
</evidence>
<dbReference type="AlphaFoldDB" id="A0A167YQ26"/>
<dbReference type="Pfam" id="PF20684">
    <property type="entry name" value="Fung_rhodopsin"/>
    <property type="match status" value="1"/>
</dbReference>
<keyword evidence="2 6" id="KW-0812">Transmembrane</keyword>
<sequence length="383" mass="42570">MASLTARNAEGERISRVASTLPPLPVRGFSTTIQAIAYLVCIFATVVVALRVYVRLKFAGKERRWGWDDIFAVCGWAPLIPSVVFLLLATYWGLGAHDSAVPAGMLVYYQVRVKMYMFCFELIYFASSVMTKLAVAVMILRLSPRRLYAYIIWGNMAVLGANALVCLVIFFASCSPVPTLWNPQLGHCRLPDGWIIVSYMGSVILALVDWTCAITPFFMLQGLQMPRRRKISIQIILGLGIIGSAAGLVRMGYYRTYDTVKYPNESLYNWGHTILWSVLEAGLGIISCSLPPLRKFFKKFYQGSSNQSAMMSGMGTLDGETELNNVGAKQTAGGSNMRRKDFSRWNRLDDEQSTSSQQHIVKSVQVCVETSSSDGDKPWGPSK</sequence>
<evidence type="ECO:0000256" key="6">
    <source>
        <dbReference type="SAM" id="Phobius"/>
    </source>
</evidence>